<dbReference type="InterPro" id="IPR023753">
    <property type="entry name" value="FAD/NAD-binding_dom"/>
</dbReference>
<reference evidence="7 8" key="1">
    <citation type="submission" date="2019-09" db="EMBL/GenBank/DDBJ databases">
        <title>Genome sequence of Clostridium sp. EA1.</title>
        <authorList>
            <person name="Poehlein A."/>
            <person name="Bengelsdorf F.R."/>
            <person name="Daniel R."/>
        </authorList>
    </citation>
    <scope>NUCLEOTIDE SEQUENCE [LARGE SCALE GENOMIC DNA]</scope>
    <source>
        <strain evidence="7 8">EA1</strain>
    </source>
</reference>
<evidence type="ECO:0000256" key="3">
    <source>
        <dbReference type="ARBA" id="ARBA00023002"/>
    </source>
</evidence>
<dbReference type="PRINTS" id="PR00469">
    <property type="entry name" value="PNDRDTASEII"/>
</dbReference>
<organism evidence="7 8">
    <name type="scientific">Caproicibacter fermentans</name>
    <dbReference type="NCBI Taxonomy" id="2576756"/>
    <lineage>
        <taxon>Bacteria</taxon>
        <taxon>Bacillati</taxon>
        <taxon>Bacillota</taxon>
        <taxon>Clostridia</taxon>
        <taxon>Eubacteriales</taxon>
        <taxon>Acutalibacteraceae</taxon>
        <taxon>Caproicibacter</taxon>
    </lineage>
</organism>
<accession>A0A6N8I3R8</accession>
<dbReference type="InterPro" id="IPR008255">
    <property type="entry name" value="Pyr_nucl-diS_OxRdtase_2_AS"/>
</dbReference>
<dbReference type="EMBL" id="VWXL01000100">
    <property type="protein sequence ID" value="MVB12585.1"/>
    <property type="molecule type" value="Genomic_DNA"/>
</dbReference>
<gene>
    <name evidence="7" type="primary">trxB_2</name>
    <name evidence="7" type="ORF">CAFE_33260</name>
</gene>
<dbReference type="SUPFAM" id="SSF51905">
    <property type="entry name" value="FAD/NAD(P)-binding domain"/>
    <property type="match status" value="1"/>
</dbReference>
<dbReference type="PANTHER" id="PTHR48105">
    <property type="entry name" value="THIOREDOXIN REDUCTASE 1-RELATED-RELATED"/>
    <property type="match status" value="1"/>
</dbReference>
<keyword evidence="2" id="KW-0274">FAD</keyword>
<evidence type="ECO:0000256" key="4">
    <source>
        <dbReference type="ARBA" id="ARBA00023157"/>
    </source>
</evidence>
<comment type="caution">
    <text evidence="7">The sequence shown here is derived from an EMBL/GenBank/DDBJ whole genome shotgun (WGS) entry which is preliminary data.</text>
</comment>
<evidence type="ECO:0000259" key="6">
    <source>
        <dbReference type="Pfam" id="PF07992"/>
    </source>
</evidence>
<dbReference type="InterPro" id="IPR050097">
    <property type="entry name" value="Ferredoxin-NADP_redctase_2"/>
</dbReference>
<keyword evidence="1" id="KW-0285">Flavoprotein</keyword>
<dbReference type="AlphaFoldDB" id="A0A6N8I3R8"/>
<evidence type="ECO:0000256" key="1">
    <source>
        <dbReference type="ARBA" id="ARBA00022630"/>
    </source>
</evidence>
<dbReference type="InterPro" id="IPR036188">
    <property type="entry name" value="FAD/NAD-bd_sf"/>
</dbReference>
<evidence type="ECO:0000256" key="2">
    <source>
        <dbReference type="ARBA" id="ARBA00022827"/>
    </source>
</evidence>
<dbReference type="EC" id="1.8.1.9" evidence="7"/>
<protein>
    <submittedName>
        <fullName evidence="7">Thioredoxin reductase</fullName>
        <ecNumber evidence="7">1.8.1.9</ecNumber>
    </submittedName>
</protein>
<dbReference type="PROSITE" id="PS00573">
    <property type="entry name" value="PYRIDINE_REDOX_2"/>
    <property type="match status" value="1"/>
</dbReference>
<dbReference type="Pfam" id="PF07992">
    <property type="entry name" value="Pyr_redox_2"/>
    <property type="match status" value="1"/>
</dbReference>
<evidence type="ECO:0000313" key="7">
    <source>
        <dbReference type="EMBL" id="MVB12585.1"/>
    </source>
</evidence>
<dbReference type="Proteomes" id="UP000469440">
    <property type="component" value="Unassembled WGS sequence"/>
</dbReference>
<evidence type="ECO:0000313" key="8">
    <source>
        <dbReference type="Proteomes" id="UP000469440"/>
    </source>
</evidence>
<keyword evidence="4" id="KW-1015">Disulfide bond</keyword>
<dbReference type="PRINTS" id="PR00368">
    <property type="entry name" value="FADPNR"/>
</dbReference>
<dbReference type="GO" id="GO:0004791">
    <property type="term" value="F:thioredoxin-disulfide reductase (NADPH) activity"/>
    <property type="evidence" value="ECO:0007669"/>
    <property type="project" value="UniProtKB-EC"/>
</dbReference>
<proteinExistence type="predicted"/>
<dbReference type="Gene3D" id="3.50.50.60">
    <property type="entry name" value="FAD/NAD(P)-binding domain"/>
    <property type="match status" value="2"/>
</dbReference>
<dbReference type="RefSeq" id="WP_228724940.1">
    <property type="nucleotide sequence ID" value="NZ_CP060286.1"/>
</dbReference>
<keyword evidence="5" id="KW-0676">Redox-active center</keyword>
<keyword evidence="3 7" id="KW-0560">Oxidoreductase</keyword>
<sequence length="312" mass="33395">MESGDTDLLYDVLISGGGPAGMTAAIYAARSGLSTLLLTGPAQGGQVAYTNVVENYPGFPVIYGTDLARKLSEHVQSAGVQTAAESAGKLELSGAVKTIRTAEHDFSAKTVILAQGSERRKLNIPGEQEFTGRGVSYCATCDGNFFRNRTVAVVGGGNTAVGDAIELSELCKRVILVNRSDQLRAMEYLVERAKEHENVEFLYGYESVEIQGSQKVEHLVLKKRSSGEQKILDLDGVFVAIGILPNTQLLKGVLPLKDGFVEAPETCETPLPGVFAAGDLRKKELYQIVTAISDGANAAHSALLYLQNHPHE</sequence>
<name>A0A6N8I3R8_9FIRM</name>
<feature type="domain" description="FAD/NAD(P)-binding" evidence="6">
    <location>
        <begin position="10"/>
        <end position="295"/>
    </location>
</feature>
<keyword evidence="8" id="KW-1185">Reference proteome</keyword>
<evidence type="ECO:0000256" key="5">
    <source>
        <dbReference type="ARBA" id="ARBA00023284"/>
    </source>
</evidence>